<feature type="transmembrane region" description="Helical" evidence="1">
    <location>
        <begin position="6"/>
        <end position="26"/>
    </location>
</feature>
<dbReference type="EMBL" id="DRIG01000082">
    <property type="protein sequence ID" value="HEC78965.1"/>
    <property type="molecule type" value="Genomic_DNA"/>
</dbReference>
<reference evidence="4" key="1">
    <citation type="journal article" date="2020" name="mSystems">
        <title>Genome- and Community-Level Interaction Insights into Carbon Utilization and Element Cycling Functions of Hydrothermarchaeota in Hydrothermal Sediment.</title>
        <authorList>
            <person name="Zhou Z."/>
            <person name="Liu Y."/>
            <person name="Xu W."/>
            <person name="Pan J."/>
            <person name="Luo Z.H."/>
            <person name="Li M."/>
        </authorList>
    </citation>
    <scope>NUCLEOTIDE SEQUENCE</scope>
    <source>
        <strain evidence="4">HyVt-388</strain>
    </source>
</reference>
<dbReference type="SMART" id="SM00471">
    <property type="entry name" value="HDc"/>
    <property type="match status" value="1"/>
</dbReference>
<feature type="transmembrane region" description="Helical" evidence="1">
    <location>
        <begin position="168"/>
        <end position="193"/>
    </location>
</feature>
<keyword evidence="1" id="KW-0472">Membrane</keyword>
<gene>
    <name evidence="4" type="ORF">ENI34_07475</name>
</gene>
<dbReference type="InterPro" id="IPR006674">
    <property type="entry name" value="HD_domain"/>
</dbReference>
<keyword evidence="1" id="KW-0812">Transmembrane</keyword>
<dbReference type="SUPFAM" id="SSF109604">
    <property type="entry name" value="HD-domain/PDEase-like"/>
    <property type="match status" value="1"/>
</dbReference>
<comment type="caution">
    <text evidence="4">The sequence shown here is derived from an EMBL/GenBank/DDBJ whole genome shotgun (WGS) entry which is preliminary data.</text>
</comment>
<evidence type="ECO:0000259" key="3">
    <source>
        <dbReference type="PROSITE" id="PS51832"/>
    </source>
</evidence>
<organism evidence="4 5">
    <name type="scientific">candidate division WOR-3 bacterium</name>
    <dbReference type="NCBI Taxonomy" id="2052148"/>
    <lineage>
        <taxon>Bacteria</taxon>
        <taxon>Bacteria division WOR-3</taxon>
    </lineage>
</organism>
<keyword evidence="1" id="KW-1133">Transmembrane helix</keyword>
<feature type="domain" description="HD-GYP" evidence="3">
    <location>
        <begin position="245"/>
        <end position="431"/>
    </location>
</feature>
<dbReference type="InterPro" id="IPR003607">
    <property type="entry name" value="HD/PDEase_dom"/>
</dbReference>
<proteinExistence type="predicted"/>
<dbReference type="Gene3D" id="1.10.3210.10">
    <property type="entry name" value="Hypothetical protein af1432"/>
    <property type="match status" value="1"/>
</dbReference>
<feature type="transmembrane region" description="Helical" evidence="1">
    <location>
        <begin position="33"/>
        <end position="51"/>
    </location>
</feature>
<feature type="transmembrane region" description="Helical" evidence="1">
    <location>
        <begin position="137"/>
        <end position="156"/>
    </location>
</feature>
<dbReference type="InterPro" id="IPR006675">
    <property type="entry name" value="HDIG_dom"/>
</dbReference>
<dbReference type="PROSITE" id="PS51831">
    <property type="entry name" value="HD"/>
    <property type="match status" value="1"/>
</dbReference>
<dbReference type="CDD" id="cd00077">
    <property type="entry name" value="HDc"/>
    <property type="match status" value="1"/>
</dbReference>
<dbReference type="PANTHER" id="PTHR43155">
    <property type="entry name" value="CYCLIC DI-GMP PHOSPHODIESTERASE PA4108-RELATED"/>
    <property type="match status" value="1"/>
</dbReference>
<feature type="transmembrane region" description="Helical" evidence="1">
    <location>
        <begin position="205"/>
        <end position="226"/>
    </location>
</feature>
<dbReference type="PROSITE" id="PS51832">
    <property type="entry name" value="HD_GYP"/>
    <property type="match status" value="1"/>
</dbReference>
<evidence type="ECO:0000256" key="1">
    <source>
        <dbReference type="SAM" id="Phobius"/>
    </source>
</evidence>
<evidence type="ECO:0000259" key="2">
    <source>
        <dbReference type="PROSITE" id="PS51831"/>
    </source>
</evidence>
<sequence length="431" mass="49395">MFLRQFYLTFSCITTLFFLGLLYLYFSNKRAKDFLYASLLFLSGSLVLFSMSHLKLRPSSHAIIFWSKLLYASIFSYIYTLPHFTLSITREKINRGIQIGLNLLSILFILLTFFTDFIIKNRVIYKTGIKQAELSNIYPYLILIVLAIIVYFYIHILNAARKKLNKKVYYLPLIIGMGIGIASGIIDFLGITAGKPLITDIPNPFIFGIFITSLSFGWTFLSQYTWAFTNLTKSQEEIEKLVEKSNRDFLEFVHLIAKTLEAKDHYTAGHSLRVMDYATKIAQALNLPDKEIELLKQACLLHDIGKISIPDGILNKKKNLTKKEREHILKHPIIGKNILSTVSEFKEILDIIYAHHERVDGKGYPDGKTKDEIPLLARILAVADTYDAMRSERPYRRAKSKKQALKELKLARGSQLDEEVVDIFIKALSTA</sequence>
<feature type="transmembrane region" description="Helical" evidence="1">
    <location>
        <begin position="96"/>
        <end position="117"/>
    </location>
</feature>
<dbReference type="Pfam" id="PF13487">
    <property type="entry name" value="HD_5"/>
    <property type="match status" value="1"/>
</dbReference>
<dbReference type="InterPro" id="IPR037522">
    <property type="entry name" value="HD_GYP_dom"/>
</dbReference>
<dbReference type="NCBIfam" id="TIGR00277">
    <property type="entry name" value="HDIG"/>
    <property type="match status" value="1"/>
</dbReference>
<dbReference type="PANTHER" id="PTHR43155:SF2">
    <property type="entry name" value="CYCLIC DI-GMP PHOSPHODIESTERASE PA4108"/>
    <property type="match status" value="1"/>
</dbReference>
<protein>
    <submittedName>
        <fullName evidence="4">HD-GYP domain-containing protein</fullName>
    </submittedName>
</protein>
<evidence type="ECO:0000313" key="4">
    <source>
        <dbReference type="EMBL" id="HEC78965.1"/>
    </source>
</evidence>
<feature type="domain" description="HD" evidence="2">
    <location>
        <begin position="267"/>
        <end position="389"/>
    </location>
</feature>
<dbReference type="AlphaFoldDB" id="A0A9C9EN04"/>
<dbReference type="Proteomes" id="UP000885826">
    <property type="component" value="Unassembled WGS sequence"/>
</dbReference>
<feature type="transmembrane region" description="Helical" evidence="1">
    <location>
        <begin position="63"/>
        <end position="84"/>
    </location>
</feature>
<evidence type="ECO:0000313" key="5">
    <source>
        <dbReference type="Proteomes" id="UP000885826"/>
    </source>
</evidence>
<accession>A0A9C9EN04</accession>
<name>A0A9C9EN04_UNCW3</name>